<evidence type="ECO:0000256" key="5">
    <source>
        <dbReference type="ARBA" id="ARBA00022475"/>
    </source>
</evidence>
<keyword evidence="4 14" id="KW-0813">Transport</keyword>
<protein>
    <recommendedName>
        <fullName evidence="13">General secretion pathway protein F</fullName>
    </recommendedName>
</protein>
<proteinExistence type="inferred from homology"/>
<reference evidence="17 18" key="1">
    <citation type="journal article" date="2014" name="Int. J. Syst. Evol. Microbiol.">
        <title>Solimonas terrae sp. nov., isolated from soil.</title>
        <authorList>
            <person name="Kim S.J."/>
            <person name="Moon J.Y."/>
            <person name="Weon H.Y."/>
            <person name="Ahn J.H."/>
            <person name="Chen W.M."/>
            <person name="Kwon S.W."/>
        </authorList>
    </citation>
    <scope>NUCLEOTIDE SEQUENCE [LARGE SCALE GENOMIC DNA]</scope>
    <source>
        <strain evidence="17 18">KIS83-12</strain>
    </source>
</reference>
<evidence type="ECO:0000313" key="18">
    <source>
        <dbReference type="Proteomes" id="UP000472676"/>
    </source>
</evidence>
<dbReference type="Proteomes" id="UP000472676">
    <property type="component" value="Unassembled WGS sequence"/>
</dbReference>
<evidence type="ECO:0000256" key="13">
    <source>
        <dbReference type="ARBA" id="ARBA00030750"/>
    </source>
</evidence>
<evidence type="ECO:0000256" key="11">
    <source>
        <dbReference type="ARBA" id="ARBA00022989"/>
    </source>
</evidence>
<evidence type="ECO:0000256" key="7">
    <source>
        <dbReference type="ARBA" id="ARBA00022692"/>
    </source>
</evidence>
<keyword evidence="8" id="KW-0479">Metal-binding</keyword>
<feature type="domain" description="Type II secretion system protein GspF" evidence="16">
    <location>
        <begin position="274"/>
        <end position="396"/>
    </location>
</feature>
<feature type="transmembrane region" description="Helical" evidence="15">
    <location>
        <begin position="377"/>
        <end position="398"/>
    </location>
</feature>
<dbReference type="Pfam" id="PF00482">
    <property type="entry name" value="T2SSF"/>
    <property type="match status" value="2"/>
</dbReference>
<dbReference type="NCBIfam" id="TIGR02120">
    <property type="entry name" value="GspF"/>
    <property type="match status" value="1"/>
</dbReference>
<dbReference type="InterPro" id="IPR003004">
    <property type="entry name" value="GspF/PilC"/>
</dbReference>
<comment type="caution">
    <text evidence="17">The sequence shown here is derived from an EMBL/GenBank/DDBJ whole genome shotgun (WGS) entry which is preliminary data.</text>
</comment>
<feature type="transmembrane region" description="Helical" evidence="15">
    <location>
        <begin position="169"/>
        <end position="193"/>
    </location>
</feature>
<comment type="similarity">
    <text evidence="3 14">Belongs to the GSP F family.</text>
</comment>
<evidence type="ECO:0000256" key="12">
    <source>
        <dbReference type="ARBA" id="ARBA00023136"/>
    </source>
</evidence>
<evidence type="ECO:0000256" key="8">
    <source>
        <dbReference type="ARBA" id="ARBA00022723"/>
    </source>
</evidence>
<dbReference type="RefSeq" id="WP_166261099.1">
    <property type="nucleotide sequence ID" value="NZ_JAAMOW010000011.1"/>
</dbReference>
<dbReference type="InterPro" id="IPR042094">
    <property type="entry name" value="T2SS_GspF_sf"/>
</dbReference>
<comment type="subcellular location">
    <subcellularLocation>
        <location evidence="2 14">Cell inner membrane</location>
        <topology evidence="2 14">Multi-pass membrane protein</topology>
    </subcellularLocation>
</comment>
<dbReference type="AlphaFoldDB" id="A0A6M2BWN2"/>
<name>A0A6M2BWN2_9GAMM</name>
<keyword evidence="9" id="KW-0106">Calcium</keyword>
<dbReference type="InterPro" id="IPR011850">
    <property type="entry name" value="T2SS_GspF"/>
</dbReference>
<dbReference type="PRINTS" id="PR00812">
    <property type="entry name" value="BCTERIALGSPF"/>
</dbReference>
<keyword evidence="5" id="KW-1003">Cell membrane</keyword>
<dbReference type="PANTHER" id="PTHR30012">
    <property type="entry name" value="GENERAL SECRETION PATHWAY PROTEIN"/>
    <property type="match status" value="1"/>
</dbReference>
<organism evidence="17 18">
    <name type="scientific">Solimonas terrae</name>
    <dbReference type="NCBI Taxonomy" id="1396819"/>
    <lineage>
        <taxon>Bacteria</taxon>
        <taxon>Pseudomonadati</taxon>
        <taxon>Pseudomonadota</taxon>
        <taxon>Gammaproteobacteria</taxon>
        <taxon>Nevskiales</taxon>
        <taxon>Nevskiaceae</taxon>
        <taxon>Solimonas</taxon>
    </lineage>
</organism>
<keyword evidence="11 15" id="KW-1133">Transmembrane helix</keyword>
<dbReference type="InterPro" id="IPR018076">
    <property type="entry name" value="T2SS_GspF_dom"/>
</dbReference>
<evidence type="ECO:0000313" key="17">
    <source>
        <dbReference type="EMBL" id="NGY06804.1"/>
    </source>
</evidence>
<dbReference type="Gene3D" id="1.20.81.30">
    <property type="entry name" value="Type II secretion system (T2SS), domain F"/>
    <property type="match status" value="2"/>
</dbReference>
<dbReference type="GO" id="GO:0015627">
    <property type="term" value="C:type II protein secretion system complex"/>
    <property type="evidence" value="ECO:0007669"/>
    <property type="project" value="InterPro"/>
</dbReference>
<evidence type="ECO:0000256" key="15">
    <source>
        <dbReference type="SAM" id="Phobius"/>
    </source>
</evidence>
<evidence type="ECO:0000256" key="4">
    <source>
        <dbReference type="ARBA" id="ARBA00022448"/>
    </source>
</evidence>
<keyword evidence="7 14" id="KW-0812">Transmembrane</keyword>
<dbReference type="PROSITE" id="PS00874">
    <property type="entry name" value="T2SP_F"/>
    <property type="match status" value="1"/>
</dbReference>
<evidence type="ECO:0000256" key="10">
    <source>
        <dbReference type="ARBA" id="ARBA00022927"/>
    </source>
</evidence>
<comment type="function">
    <text evidence="1">Component of the type II secretion system inner membrane complex required for the energy-dependent secretion of extracellular factors such as proteases and toxins from the periplasm.</text>
</comment>
<gene>
    <name evidence="17" type="primary">gspF</name>
    <name evidence="17" type="ORF">G7Y85_18680</name>
</gene>
<keyword evidence="6" id="KW-0997">Cell inner membrane</keyword>
<keyword evidence="18" id="KW-1185">Reference proteome</keyword>
<dbReference type="InterPro" id="IPR001992">
    <property type="entry name" value="T2SS_GspF/T4SS_PilC_CS"/>
</dbReference>
<keyword evidence="10" id="KW-0653">Protein transport</keyword>
<evidence type="ECO:0000259" key="16">
    <source>
        <dbReference type="Pfam" id="PF00482"/>
    </source>
</evidence>
<keyword evidence="12 15" id="KW-0472">Membrane</keyword>
<feature type="domain" description="Type II secretion system protein GspF" evidence="16">
    <location>
        <begin position="71"/>
        <end position="194"/>
    </location>
</feature>
<accession>A0A6M2BWN2</accession>
<dbReference type="GO" id="GO:0015628">
    <property type="term" value="P:protein secretion by the type II secretion system"/>
    <property type="evidence" value="ECO:0007669"/>
    <property type="project" value="InterPro"/>
</dbReference>
<dbReference type="GO" id="GO:0005886">
    <property type="term" value="C:plasma membrane"/>
    <property type="evidence" value="ECO:0007669"/>
    <property type="project" value="UniProtKB-SubCell"/>
</dbReference>
<evidence type="ECO:0000256" key="3">
    <source>
        <dbReference type="ARBA" id="ARBA00005745"/>
    </source>
</evidence>
<evidence type="ECO:0000256" key="1">
    <source>
        <dbReference type="ARBA" id="ARBA00002684"/>
    </source>
</evidence>
<dbReference type="PANTHER" id="PTHR30012:SF0">
    <property type="entry name" value="TYPE II SECRETION SYSTEM PROTEIN F-RELATED"/>
    <property type="match status" value="1"/>
</dbReference>
<evidence type="ECO:0000256" key="9">
    <source>
        <dbReference type="ARBA" id="ARBA00022837"/>
    </source>
</evidence>
<dbReference type="FunFam" id="1.20.81.30:FF:000001">
    <property type="entry name" value="Type II secretion system protein F"/>
    <property type="match status" value="2"/>
</dbReference>
<evidence type="ECO:0000256" key="2">
    <source>
        <dbReference type="ARBA" id="ARBA00004429"/>
    </source>
</evidence>
<feature type="transmembrane region" description="Helical" evidence="15">
    <location>
        <begin position="224"/>
        <end position="243"/>
    </location>
</feature>
<evidence type="ECO:0000256" key="6">
    <source>
        <dbReference type="ARBA" id="ARBA00022519"/>
    </source>
</evidence>
<dbReference type="EMBL" id="JAAMOW010000011">
    <property type="protein sequence ID" value="NGY06804.1"/>
    <property type="molecule type" value="Genomic_DNA"/>
</dbReference>
<evidence type="ECO:0000256" key="14">
    <source>
        <dbReference type="RuleBase" id="RU003923"/>
    </source>
</evidence>
<dbReference type="GO" id="GO:0046872">
    <property type="term" value="F:metal ion binding"/>
    <property type="evidence" value="ECO:0007669"/>
    <property type="project" value="UniProtKB-KW"/>
</dbReference>
<sequence length="405" mass="44069">MAAYEYSALDAQGRQKKGLIEGDTPRHARQLLRDRGLTPLEVAQVAESRTSGGSFLSRGGASISTAELSLFTRQLAILVRSGLPLDEALTAVSEQSESKRVKRIALGVRAGVVEGNALAHSLNQFPNAFPPLFRATVEAGEQSGKLDNILERLADYVERRQQLQSRVMLALIYPVILTVVAIGVVVALLTYVVPQVVGVFDSINAQLPLLTRALIALSDFLREWGIYLLILIAIGVFVFARMMRATPFRRRVHAFMLRVPLVGRLTRGTNTGRFTRTLGILFGSGVPILDAMRIGTQVVSNLPMREAIDEAAIKVREGAGLSRSLAASKLFPPITVHLIASGESSGRLDEMLDRSAENQEREVEMLVQTTVSIFEPALIVGMGGIVLLIVLAILVPIFDLNDLVK</sequence>